<dbReference type="InterPro" id="IPR004843">
    <property type="entry name" value="Calcineurin-like_PHP"/>
</dbReference>
<dbReference type="PANTHER" id="PTHR45778">
    <property type="entry name" value="PURPLE ACID PHOSPHATASE-RELATED"/>
    <property type="match status" value="1"/>
</dbReference>
<dbReference type="EMBL" id="GL377741">
    <property type="protein sequence ID" value="EFJ04972.1"/>
    <property type="molecule type" value="Genomic_DNA"/>
</dbReference>
<keyword evidence="3" id="KW-1185">Reference proteome</keyword>
<proteinExistence type="predicted"/>
<gene>
    <name evidence="2" type="ORF">SELMODRAFT_431928</name>
</gene>
<reference evidence="2 3" key="1">
    <citation type="journal article" date="2011" name="Science">
        <title>The Selaginella genome identifies genetic changes associated with the evolution of vascular plants.</title>
        <authorList>
            <person name="Banks J.A."/>
            <person name="Nishiyama T."/>
            <person name="Hasebe M."/>
            <person name="Bowman J.L."/>
            <person name="Gribskov M."/>
            <person name="dePamphilis C."/>
            <person name="Albert V.A."/>
            <person name="Aono N."/>
            <person name="Aoyama T."/>
            <person name="Ambrose B.A."/>
            <person name="Ashton N.W."/>
            <person name="Axtell M.J."/>
            <person name="Barker E."/>
            <person name="Barker M.S."/>
            <person name="Bennetzen J.L."/>
            <person name="Bonawitz N.D."/>
            <person name="Chapple C."/>
            <person name="Cheng C."/>
            <person name="Correa L.G."/>
            <person name="Dacre M."/>
            <person name="DeBarry J."/>
            <person name="Dreyer I."/>
            <person name="Elias M."/>
            <person name="Engstrom E.M."/>
            <person name="Estelle M."/>
            <person name="Feng L."/>
            <person name="Finet C."/>
            <person name="Floyd S.K."/>
            <person name="Frommer W.B."/>
            <person name="Fujita T."/>
            <person name="Gramzow L."/>
            <person name="Gutensohn M."/>
            <person name="Harholt J."/>
            <person name="Hattori M."/>
            <person name="Heyl A."/>
            <person name="Hirai T."/>
            <person name="Hiwatashi Y."/>
            <person name="Ishikawa M."/>
            <person name="Iwata M."/>
            <person name="Karol K.G."/>
            <person name="Koehler B."/>
            <person name="Kolukisaoglu U."/>
            <person name="Kubo M."/>
            <person name="Kurata T."/>
            <person name="Lalonde S."/>
            <person name="Li K."/>
            <person name="Li Y."/>
            <person name="Litt A."/>
            <person name="Lyons E."/>
            <person name="Manning G."/>
            <person name="Maruyama T."/>
            <person name="Michael T.P."/>
            <person name="Mikami K."/>
            <person name="Miyazaki S."/>
            <person name="Morinaga S."/>
            <person name="Murata T."/>
            <person name="Mueller-Roeber B."/>
            <person name="Nelson D.R."/>
            <person name="Obara M."/>
            <person name="Oguri Y."/>
            <person name="Olmstead R.G."/>
            <person name="Onodera N."/>
            <person name="Petersen B.L."/>
            <person name="Pils B."/>
            <person name="Prigge M."/>
            <person name="Rensing S.A."/>
            <person name="Riano-Pachon D.M."/>
            <person name="Roberts A.W."/>
            <person name="Sato Y."/>
            <person name="Scheller H.V."/>
            <person name="Schulz B."/>
            <person name="Schulz C."/>
            <person name="Shakirov E.V."/>
            <person name="Shibagaki N."/>
            <person name="Shinohara N."/>
            <person name="Shippen D.E."/>
            <person name="Soerensen I."/>
            <person name="Sotooka R."/>
            <person name="Sugimoto N."/>
            <person name="Sugita M."/>
            <person name="Sumikawa N."/>
            <person name="Tanurdzic M."/>
            <person name="Theissen G."/>
            <person name="Ulvskov P."/>
            <person name="Wakazuki S."/>
            <person name="Weng J.K."/>
            <person name="Willats W.W."/>
            <person name="Wipf D."/>
            <person name="Wolf P.G."/>
            <person name="Yang L."/>
            <person name="Zimmer A.D."/>
            <person name="Zhu Q."/>
            <person name="Mitros T."/>
            <person name="Hellsten U."/>
            <person name="Loque D."/>
            <person name="Otillar R."/>
            <person name="Salamov A."/>
            <person name="Schmutz J."/>
            <person name="Shapiro H."/>
            <person name="Lindquist E."/>
            <person name="Lucas S."/>
            <person name="Rokhsar D."/>
            <person name="Grigoriev I.V."/>
        </authorList>
    </citation>
    <scope>NUCLEOTIDE SEQUENCE [LARGE SCALE GENOMIC DNA]</scope>
</reference>
<dbReference type="HOGENOM" id="CLU_153502_0_0_1"/>
<dbReference type="Pfam" id="PF00149">
    <property type="entry name" value="Metallophos"/>
    <property type="match status" value="1"/>
</dbReference>
<name>D8TEE8_SELML</name>
<feature type="domain" description="Calcineurin-like phosphoesterase" evidence="1">
    <location>
        <begin position="37"/>
        <end position="92"/>
    </location>
</feature>
<evidence type="ECO:0000313" key="3">
    <source>
        <dbReference type="Proteomes" id="UP000001514"/>
    </source>
</evidence>
<dbReference type="PANTHER" id="PTHR45778:SF3">
    <property type="entry name" value="PURPLE ACID PHOSPHATASE"/>
    <property type="match status" value="1"/>
</dbReference>
<evidence type="ECO:0000259" key="1">
    <source>
        <dbReference type="Pfam" id="PF00149"/>
    </source>
</evidence>
<dbReference type="eggNOG" id="KOG1378">
    <property type="taxonomic scope" value="Eukaryota"/>
</dbReference>
<dbReference type="Gramene" id="EFJ04972">
    <property type="protein sequence ID" value="EFJ04972"/>
    <property type="gene ID" value="SELMODRAFT_431928"/>
</dbReference>
<organism evidence="3">
    <name type="scientific">Selaginella moellendorffii</name>
    <name type="common">Spikemoss</name>
    <dbReference type="NCBI Taxonomy" id="88036"/>
    <lineage>
        <taxon>Eukaryota</taxon>
        <taxon>Viridiplantae</taxon>
        <taxon>Streptophyta</taxon>
        <taxon>Embryophyta</taxon>
        <taxon>Tracheophyta</taxon>
        <taxon>Lycopodiopsida</taxon>
        <taxon>Selaginellales</taxon>
        <taxon>Selaginellaceae</taxon>
        <taxon>Selaginella</taxon>
    </lineage>
</organism>
<dbReference type="GO" id="GO:0016787">
    <property type="term" value="F:hydrolase activity"/>
    <property type="evidence" value="ECO:0007669"/>
    <property type="project" value="InterPro"/>
</dbReference>
<dbReference type="Proteomes" id="UP000001514">
    <property type="component" value="Unassembled WGS sequence"/>
</dbReference>
<dbReference type="Gene3D" id="3.60.21.10">
    <property type="match status" value="1"/>
</dbReference>
<dbReference type="SUPFAM" id="SSF56300">
    <property type="entry name" value="Metallo-dependent phosphatases"/>
    <property type="match status" value="1"/>
</dbReference>
<dbReference type="KEGG" id="smo:SELMODRAFT_431928"/>
<dbReference type="STRING" id="88036.D8TEE8"/>
<dbReference type="InterPro" id="IPR029052">
    <property type="entry name" value="Metallo-depent_PP-like"/>
</dbReference>
<dbReference type="InParanoid" id="D8TEE8"/>
<dbReference type="AlphaFoldDB" id="D8TEE8"/>
<protein>
    <recommendedName>
        <fullName evidence="1">Calcineurin-like phosphoesterase domain-containing protein</fullName>
    </recommendedName>
</protein>
<sequence length="160" mass="18572">MRARRTTGCYAKSRQIYGLLQENGAVYMVLRAWCPVFDKYAWMKSDLESVDRFSTPWIVFTGHRPMYSTQLWGIILKLYQVDLAVWGHVHSYERTCAVFQGRCLQHLIKDLAGVDFFDTTIYSAPVHVVVGMAEFSLDDFPRNFMELDLKVGIWICKSDN</sequence>
<evidence type="ECO:0000313" key="2">
    <source>
        <dbReference type="EMBL" id="EFJ04972.1"/>
    </source>
</evidence>
<accession>D8TEE8</accession>